<dbReference type="GO" id="GO:0016491">
    <property type="term" value="F:oxidoreductase activity"/>
    <property type="evidence" value="ECO:0007669"/>
    <property type="project" value="UniProtKB-KW"/>
</dbReference>
<dbReference type="RefSeq" id="WP_143371510.1">
    <property type="nucleotide sequence ID" value="NZ_VJVZ01000001.1"/>
</dbReference>
<evidence type="ECO:0000256" key="2">
    <source>
        <dbReference type="ARBA" id="ARBA00023002"/>
    </source>
</evidence>
<comment type="similarity">
    <text evidence="1 3">Belongs to the short-chain dehydrogenases/reductases (SDR) family.</text>
</comment>
<sequence>MKNVKTWLVTGASQGIGLELVKQLLANGDNVIATTRNSKKLTDALSDFSPQLLAIDTDITNESSIANAVMVGNIRFGTIDYLINNAGYGLLGGIEECSASEVQANFDINVFGLLNMTRAVLPIMREAGSGTIINISSVFGLIAGAGWGIYCATKFAVEAISEALEQEIKPFGIKVIIIEPGYIRTAFLDSGSVITPANIVAEYTDIAEIRRKHKEDLPGTQAGDPVKVASVIIKTALLNAPPLRLLLGSDAVQYATYKADMLLTGIENNKKVSVSINYA</sequence>
<comment type="caution">
    <text evidence="4">The sequence shown here is derived from an EMBL/GenBank/DDBJ whole genome shotgun (WGS) entry which is preliminary data.</text>
</comment>
<name>A0A552V9Z2_9FLAO</name>
<dbReference type="SUPFAM" id="SSF51735">
    <property type="entry name" value="NAD(P)-binding Rossmann-fold domains"/>
    <property type="match status" value="1"/>
</dbReference>
<dbReference type="Gene3D" id="3.40.50.720">
    <property type="entry name" value="NAD(P)-binding Rossmann-like Domain"/>
    <property type="match status" value="1"/>
</dbReference>
<keyword evidence="5" id="KW-1185">Reference proteome</keyword>
<dbReference type="Proteomes" id="UP000320643">
    <property type="component" value="Unassembled WGS sequence"/>
</dbReference>
<dbReference type="AlphaFoldDB" id="A0A552V9Z2"/>
<gene>
    <name evidence="4" type="ORF">FMM05_01200</name>
</gene>
<protein>
    <submittedName>
        <fullName evidence="4">SDR family oxidoreductase</fullName>
    </submittedName>
</protein>
<dbReference type="CDD" id="cd05374">
    <property type="entry name" value="17beta-HSD-like_SDR_c"/>
    <property type="match status" value="1"/>
</dbReference>
<evidence type="ECO:0000256" key="1">
    <source>
        <dbReference type="ARBA" id="ARBA00006484"/>
    </source>
</evidence>
<dbReference type="PANTHER" id="PTHR43976:SF16">
    <property type="entry name" value="SHORT-CHAIN DEHYDROGENASE_REDUCTASE FAMILY PROTEIN"/>
    <property type="match status" value="1"/>
</dbReference>
<accession>A0A552V9Z2</accession>
<evidence type="ECO:0000313" key="5">
    <source>
        <dbReference type="Proteomes" id="UP000320643"/>
    </source>
</evidence>
<dbReference type="OrthoDB" id="1235794at2"/>
<reference evidence="4 5" key="1">
    <citation type="submission" date="2019-07" db="EMBL/GenBank/DDBJ databases">
        <title>Flavobacterium sp. nov., isolated from glacier ice.</title>
        <authorList>
            <person name="Liu Q."/>
            <person name="Xin Y.-H."/>
        </authorList>
    </citation>
    <scope>NUCLEOTIDE SEQUENCE [LARGE SCALE GENOMIC DNA]</scope>
    <source>
        <strain evidence="4 5">ZT4R6</strain>
    </source>
</reference>
<organism evidence="4 5">
    <name type="scientific">Flavobacterium zepuense</name>
    <dbReference type="NCBI Taxonomy" id="2593302"/>
    <lineage>
        <taxon>Bacteria</taxon>
        <taxon>Pseudomonadati</taxon>
        <taxon>Bacteroidota</taxon>
        <taxon>Flavobacteriia</taxon>
        <taxon>Flavobacteriales</taxon>
        <taxon>Flavobacteriaceae</taxon>
        <taxon>Flavobacterium</taxon>
    </lineage>
</organism>
<dbReference type="PANTHER" id="PTHR43976">
    <property type="entry name" value="SHORT CHAIN DEHYDROGENASE"/>
    <property type="match status" value="1"/>
</dbReference>
<dbReference type="Pfam" id="PF00106">
    <property type="entry name" value="adh_short"/>
    <property type="match status" value="1"/>
</dbReference>
<proteinExistence type="inferred from homology"/>
<evidence type="ECO:0000313" key="4">
    <source>
        <dbReference type="EMBL" id="TRW27284.1"/>
    </source>
</evidence>
<dbReference type="EMBL" id="VJVZ01000001">
    <property type="protein sequence ID" value="TRW27284.1"/>
    <property type="molecule type" value="Genomic_DNA"/>
</dbReference>
<dbReference type="InterPro" id="IPR051911">
    <property type="entry name" value="SDR_oxidoreductase"/>
</dbReference>
<dbReference type="InterPro" id="IPR002347">
    <property type="entry name" value="SDR_fam"/>
</dbReference>
<dbReference type="PRINTS" id="PR00081">
    <property type="entry name" value="GDHRDH"/>
</dbReference>
<dbReference type="InterPro" id="IPR036291">
    <property type="entry name" value="NAD(P)-bd_dom_sf"/>
</dbReference>
<dbReference type="PRINTS" id="PR00080">
    <property type="entry name" value="SDRFAMILY"/>
</dbReference>
<evidence type="ECO:0000256" key="3">
    <source>
        <dbReference type="RuleBase" id="RU000363"/>
    </source>
</evidence>
<keyword evidence="2" id="KW-0560">Oxidoreductase</keyword>